<evidence type="ECO:0000256" key="3">
    <source>
        <dbReference type="ARBA" id="ARBA00015552"/>
    </source>
</evidence>
<comment type="subunit">
    <text evidence="2 4">Monomer.</text>
</comment>
<dbReference type="Pfam" id="PF00293">
    <property type="entry name" value="NUDIX"/>
    <property type="match status" value="1"/>
</dbReference>
<dbReference type="SUPFAM" id="SSF55811">
    <property type="entry name" value="Nudix"/>
    <property type="match status" value="1"/>
</dbReference>
<comment type="similarity">
    <text evidence="1 4">Belongs to the Nudix hydrolase family. NudJ subfamily.</text>
</comment>
<dbReference type="EC" id="3.6.1.-" evidence="4"/>
<evidence type="ECO:0000256" key="1">
    <source>
        <dbReference type="ARBA" id="ARBA00007608"/>
    </source>
</evidence>
<proteinExistence type="inferred from homology"/>
<dbReference type="PANTHER" id="PTHR43222">
    <property type="entry name" value="NUDIX HYDROLASE 23"/>
    <property type="match status" value="1"/>
</dbReference>
<accession>A0ABQ2YTZ1</accession>
<comment type="cofactor">
    <cofactor evidence="4">
        <name>Mg(2+)</name>
        <dbReference type="ChEBI" id="CHEBI:18420"/>
    </cofactor>
</comment>
<sequence length="173" mass="19111">MITILEDNDNDCQLRKGKSAMSSPQWKPNTTVAAIIERDGRFLMVREQTDDGVRLNQPAGHLEYGETLLQAVVREAREETAHTFTPRALVGIYLADKAGSDITYLRFAFCGDAGAYDPAQRLDDGILAAEWLSADEIMASAALWRSPLVGRCLQDYLAGQRASLDLIHHHLPG</sequence>
<keyword evidence="7" id="KW-1185">Reference proteome</keyword>
<evidence type="ECO:0000313" key="7">
    <source>
        <dbReference type="Proteomes" id="UP000600877"/>
    </source>
</evidence>
<keyword evidence="4 6" id="KW-0378">Hydrolase</keyword>
<reference evidence="7" key="1">
    <citation type="journal article" date="2019" name="Int. J. Syst. Evol. Microbiol.">
        <title>The Global Catalogue of Microorganisms (GCM) 10K type strain sequencing project: providing services to taxonomists for standard genome sequencing and annotation.</title>
        <authorList>
            <consortium name="The Broad Institute Genomics Platform"/>
            <consortium name="The Broad Institute Genome Sequencing Center for Infectious Disease"/>
            <person name="Wu L."/>
            <person name="Ma J."/>
        </authorList>
    </citation>
    <scope>NUCLEOTIDE SEQUENCE [LARGE SCALE GENOMIC DNA]</scope>
    <source>
        <strain evidence="7">KCTC 32041</strain>
    </source>
</reference>
<dbReference type="Proteomes" id="UP000600877">
    <property type="component" value="Unassembled WGS sequence"/>
</dbReference>
<evidence type="ECO:0000259" key="5">
    <source>
        <dbReference type="PROSITE" id="PS51462"/>
    </source>
</evidence>
<keyword evidence="4" id="KW-0460">Magnesium</keyword>
<dbReference type="InterPro" id="IPR033713">
    <property type="entry name" value="NudJ"/>
</dbReference>
<dbReference type="Gene3D" id="3.90.79.10">
    <property type="entry name" value="Nucleoside Triphosphate Pyrophosphohydrolase"/>
    <property type="match status" value="1"/>
</dbReference>
<gene>
    <name evidence="4" type="primary">nudJ</name>
    <name evidence="6" type="ORF">GCM10011290_20450</name>
</gene>
<name>A0ABQ2YTZ1_9NEIS</name>
<feature type="domain" description="Nudix hydrolase" evidence="5">
    <location>
        <begin position="25"/>
        <end position="154"/>
    </location>
</feature>
<comment type="caution">
    <text evidence="6">The sequence shown here is derived from an EMBL/GenBank/DDBJ whole genome shotgun (WGS) entry which is preliminary data.</text>
</comment>
<evidence type="ECO:0000256" key="4">
    <source>
        <dbReference type="RuleBase" id="RU364043"/>
    </source>
</evidence>
<dbReference type="InterPro" id="IPR000086">
    <property type="entry name" value="NUDIX_hydrolase_dom"/>
</dbReference>
<dbReference type="CDD" id="cd03675">
    <property type="entry name" value="NUDIX_Hydrolase"/>
    <property type="match status" value="1"/>
</dbReference>
<dbReference type="EMBL" id="BMYW01000006">
    <property type="protein sequence ID" value="GGX92548.1"/>
    <property type="molecule type" value="Genomic_DNA"/>
</dbReference>
<protein>
    <recommendedName>
        <fullName evidence="3 4">Phosphatase NudJ</fullName>
        <ecNumber evidence="4">3.6.1.-</ecNumber>
    </recommendedName>
</protein>
<dbReference type="PANTHER" id="PTHR43222:SF11">
    <property type="entry name" value="PHOSPHATASE NUDJ"/>
    <property type="match status" value="1"/>
</dbReference>
<evidence type="ECO:0000313" key="6">
    <source>
        <dbReference type="EMBL" id="GGX92548.1"/>
    </source>
</evidence>
<dbReference type="InterPro" id="IPR015797">
    <property type="entry name" value="NUDIX_hydrolase-like_dom_sf"/>
</dbReference>
<dbReference type="PROSITE" id="PS51462">
    <property type="entry name" value="NUDIX"/>
    <property type="match status" value="1"/>
</dbReference>
<organism evidence="6 7">
    <name type="scientific">Vogesella alkaliphila</name>
    <dbReference type="NCBI Taxonomy" id="1193621"/>
    <lineage>
        <taxon>Bacteria</taxon>
        <taxon>Pseudomonadati</taxon>
        <taxon>Pseudomonadota</taxon>
        <taxon>Betaproteobacteria</taxon>
        <taxon>Neisseriales</taxon>
        <taxon>Chromobacteriaceae</taxon>
        <taxon>Vogesella</taxon>
    </lineage>
</organism>
<evidence type="ECO:0000256" key="2">
    <source>
        <dbReference type="ARBA" id="ARBA00011245"/>
    </source>
</evidence>
<dbReference type="GO" id="GO:0016787">
    <property type="term" value="F:hydrolase activity"/>
    <property type="evidence" value="ECO:0007669"/>
    <property type="project" value="UniProtKB-KW"/>
</dbReference>